<proteinExistence type="predicted"/>
<keyword evidence="2" id="KW-0677">Repeat</keyword>
<evidence type="ECO:0000313" key="6">
    <source>
        <dbReference type="Proteomes" id="UP001381693"/>
    </source>
</evidence>
<evidence type="ECO:0000256" key="2">
    <source>
        <dbReference type="ARBA" id="ARBA00022737"/>
    </source>
</evidence>
<organism evidence="5 6">
    <name type="scientific">Halocaridina rubra</name>
    <name type="common">Hawaiian red shrimp</name>
    <dbReference type="NCBI Taxonomy" id="373956"/>
    <lineage>
        <taxon>Eukaryota</taxon>
        <taxon>Metazoa</taxon>
        <taxon>Ecdysozoa</taxon>
        <taxon>Arthropoda</taxon>
        <taxon>Crustacea</taxon>
        <taxon>Multicrustacea</taxon>
        <taxon>Malacostraca</taxon>
        <taxon>Eumalacostraca</taxon>
        <taxon>Eucarida</taxon>
        <taxon>Decapoda</taxon>
        <taxon>Pleocyemata</taxon>
        <taxon>Caridea</taxon>
        <taxon>Atyoidea</taxon>
        <taxon>Atyidae</taxon>
        <taxon>Halocaridina</taxon>
    </lineage>
</organism>
<dbReference type="GO" id="GO:0005929">
    <property type="term" value="C:cilium"/>
    <property type="evidence" value="ECO:0007669"/>
    <property type="project" value="UniProtKB-ARBA"/>
</dbReference>
<gene>
    <name evidence="5" type="ORF">SK128_020816</name>
</gene>
<dbReference type="InterPro" id="IPR036322">
    <property type="entry name" value="WD40_repeat_dom_sf"/>
</dbReference>
<dbReference type="InterPro" id="IPR050630">
    <property type="entry name" value="WD_repeat_EMAP"/>
</dbReference>
<accession>A0AAN8ZY27</accession>
<sequence length="730" mass="78884">MKDEKEKSKRIRSKHDRTPKELQLLSAIGFSGQVKNGLHSMKDQGLVYPVGVGVVVWDRTGGRHSILHGHNRSVCAIAVSSSGKLVVSAQNSDPGCLVTLHTFFPKAKVVVWDYGERRELGSYTVHREEVASVAVTAGDRYVASLGGVLDGYLILWDVSTRKPICSVMAGEPGLGTPALLHAAPITPTLLIVGGLALLRAWSLQLSNNRLIPTPISVGLLERNYTSLQIDDDEEYLYAATTTGDVVKIRLNMKDGKGGPILLVVMAPRPIMTPGGPKLIRAPTPVIQAFLVLSGGDFLVGDMGGSVRAYRQEGDMDEEGRPVHPPSTRAHGTVKYTHPKDPTRPLLTQLWCISLGSPVTSLSIIGETLIVGTFNSEIYQMQLQFQLHSTTNAPKPNASQSQKKILRACRNISSKRQESVEKKVRMEGKSALQLAANAPNPELLSTCHSEPIYDVIFPSGVGELVVTGGLGGVRVWNIRSLEEVLRVQLPGLVCCCCHVTHTLQTIVSGWNDGRMRGLGAESGRLLWVVDDAHHGGVNTVITLRNGRVVSGGRDGRVRVWAQEGIGMRMVASQKEHRGEVTHLAVDETQDRILSCSGDGTCILWELPSLERVYNLSAHTVFLAGKILSSGEIVTVGSDGSVLVWECRDGVLLADLPTSSRPITSISANANNSTLVTAGEDAIIRIWNWNKGRVSHEGRGHSGEITRISLSPDGKVLASVGKDGALLFWKMP</sequence>
<feature type="repeat" description="WD" evidence="3">
    <location>
        <begin position="654"/>
        <end position="695"/>
    </location>
</feature>
<dbReference type="Proteomes" id="UP001381693">
    <property type="component" value="Unassembled WGS sequence"/>
</dbReference>
<dbReference type="CDD" id="cd00200">
    <property type="entry name" value="WD40"/>
    <property type="match status" value="1"/>
</dbReference>
<dbReference type="Gene3D" id="2.130.10.10">
    <property type="entry name" value="YVTN repeat-like/Quinoprotein amine dehydrogenase"/>
    <property type="match status" value="3"/>
</dbReference>
<feature type="repeat" description="WD" evidence="3">
    <location>
        <begin position="572"/>
        <end position="613"/>
    </location>
</feature>
<dbReference type="InterPro" id="IPR015943">
    <property type="entry name" value="WD40/YVTN_repeat-like_dom_sf"/>
</dbReference>
<dbReference type="EMBL" id="JAXCGZ010017432">
    <property type="protein sequence ID" value="KAK7068108.1"/>
    <property type="molecule type" value="Genomic_DNA"/>
</dbReference>
<evidence type="ECO:0000313" key="5">
    <source>
        <dbReference type="EMBL" id="KAK7068108.1"/>
    </source>
</evidence>
<comment type="caution">
    <text evidence="5">The sequence shown here is derived from an EMBL/GenBank/DDBJ whole genome shotgun (WGS) entry which is preliminary data.</text>
</comment>
<keyword evidence="1 3" id="KW-0853">WD repeat</keyword>
<keyword evidence="6" id="KW-1185">Reference proteome</keyword>
<dbReference type="SMART" id="SM00320">
    <property type="entry name" value="WD40"/>
    <property type="match status" value="8"/>
</dbReference>
<dbReference type="PROSITE" id="PS50082">
    <property type="entry name" value="WD_REPEATS_2"/>
    <property type="match status" value="3"/>
</dbReference>
<dbReference type="SUPFAM" id="SSF50978">
    <property type="entry name" value="WD40 repeat-like"/>
    <property type="match status" value="2"/>
</dbReference>
<evidence type="ECO:0000256" key="3">
    <source>
        <dbReference type="PROSITE-ProRule" id="PRU00221"/>
    </source>
</evidence>
<evidence type="ECO:0000256" key="1">
    <source>
        <dbReference type="ARBA" id="ARBA00022574"/>
    </source>
</evidence>
<reference evidence="5 6" key="1">
    <citation type="submission" date="2023-11" db="EMBL/GenBank/DDBJ databases">
        <title>Halocaridina rubra genome assembly.</title>
        <authorList>
            <person name="Smith C."/>
        </authorList>
    </citation>
    <scope>NUCLEOTIDE SEQUENCE [LARGE SCALE GENOMIC DNA]</scope>
    <source>
        <strain evidence="5">EP-1</strain>
        <tissue evidence="5">Whole</tissue>
    </source>
</reference>
<protein>
    <submittedName>
        <fullName evidence="5">Uncharacterized protein</fullName>
    </submittedName>
</protein>
<name>A0AAN8ZY27_HALRR</name>
<feature type="region of interest" description="Disordered" evidence="4">
    <location>
        <begin position="313"/>
        <end position="338"/>
    </location>
</feature>
<dbReference type="PROSITE" id="PS50294">
    <property type="entry name" value="WD_REPEATS_REGION"/>
    <property type="match status" value="2"/>
</dbReference>
<dbReference type="PANTHER" id="PTHR13720">
    <property type="entry name" value="WD-40 REPEAT PROTEIN"/>
    <property type="match status" value="1"/>
</dbReference>
<dbReference type="InterPro" id="IPR019775">
    <property type="entry name" value="WD40_repeat_CS"/>
</dbReference>
<dbReference type="Pfam" id="PF00400">
    <property type="entry name" value="WD40"/>
    <property type="match status" value="5"/>
</dbReference>
<dbReference type="PANTHER" id="PTHR13720:SF39">
    <property type="entry name" value="F-BOX DOMAIN-CONTAINING PROTEIN"/>
    <property type="match status" value="1"/>
</dbReference>
<dbReference type="PROSITE" id="PS00678">
    <property type="entry name" value="WD_REPEATS_1"/>
    <property type="match status" value="1"/>
</dbReference>
<dbReference type="InterPro" id="IPR001680">
    <property type="entry name" value="WD40_rpt"/>
</dbReference>
<dbReference type="AlphaFoldDB" id="A0AAN8ZY27"/>
<evidence type="ECO:0000256" key="4">
    <source>
        <dbReference type="SAM" id="MobiDB-lite"/>
    </source>
</evidence>
<feature type="repeat" description="WD" evidence="3">
    <location>
        <begin position="696"/>
        <end position="730"/>
    </location>
</feature>